<evidence type="ECO:0000313" key="1">
    <source>
        <dbReference type="EMBL" id="QRQ82662.1"/>
    </source>
</evidence>
<dbReference type="Proteomes" id="UP000653156">
    <property type="component" value="Chromosome"/>
</dbReference>
<name>A0A892ZIA1_9NEIS</name>
<reference evidence="1" key="1">
    <citation type="submission" date="2021-02" db="EMBL/GenBank/DDBJ databases">
        <title>Neisseriaceae sp. 26B isolated from the cloaca of a Common Toad-headed Turtle (Mesoclemmys nasuta).</title>
        <authorList>
            <person name="Spergser J."/>
            <person name="Busse H.-J."/>
        </authorList>
    </citation>
    <scope>NUCLEOTIDE SEQUENCE</scope>
    <source>
        <strain evidence="1">26B</strain>
    </source>
</reference>
<protein>
    <submittedName>
        <fullName evidence="1">Uncharacterized protein</fullName>
    </submittedName>
</protein>
<sequence>MFPFIALQQLWLQNLQMAAEAPQVISQRLTLFSQPWWSANTVVEYQAMYWEKMAAMQEMCATWWLFWGSTQQQRQLLDVRRPYRYQQWLNDSVATANHSLFPFSRRVHANRQRLHRLR</sequence>
<dbReference type="RefSeq" id="WP_230339949.1">
    <property type="nucleotide sequence ID" value="NZ_CP069798.1"/>
</dbReference>
<dbReference type="EMBL" id="CP069798">
    <property type="protein sequence ID" value="QRQ82662.1"/>
    <property type="molecule type" value="Genomic_DNA"/>
</dbReference>
<accession>A0A892ZIA1</accession>
<dbReference type="KEGG" id="ptes:JQU52_04545"/>
<organism evidence="1 2">
    <name type="scientific">Paralysiella testudinis</name>
    <dbReference type="NCBI Taxonomy" id="2809020"/>
    <lineage>
        <taxon>Bacteria</taxon>
        <taxon>Pseudomonadati</taxon>
        <taxon>Pseudomonadota</taxon>
        <taxon>Betaproteobacteria</taxon>
        <taxon>Neisseriales</taxon>
        <taxon>Neisseriaceae</taxon>
        <taxon>Paralysiella</taxon>
    </lineage>
</organism>
<dbReference type="AlphaFoldDB" id="A0A892ZIA1"/>
<proteinExistence type="predicted"/>
<evidence type="ECO:0000313" key="2">
    <source>
        <dbReference type="Proteomes" id="UP000653156"/>
    </source>
</evidence>
<keyword evidence="2" id="KW-1185">Reference proteome</keyword>
<gene>
    <name evidence="1" type="ORF">JQU52_04545</name>
</gene>